<evidence type="ECO:0000313" key="2">
    <source>
        <dbReference type="EMBL" id="MEX6429374.1"/>
    </source>
</evidence>
<evidence type="ECO:0000256" key="1">
    <source>
        <dbReference type="SAM" id="Phobius"/>
    </source>
</evidence>
<reference evidence="2 3" key="1">
    <citation type="submission" date="2024-07" db="EMBL/GenBank/DDBJ databases">
        <title>Draft Genome Sequence of Ferrimicrobium acidiphilum Strain YE2023, Isolated from a Pulp of Bioleach Reactor.</title>
        <authorList>
            <person name="Elkina Y.A."/>
            <person name="Bulaeva A.G."/>
            <person name="Beletsky A.V."/>
            <person name="Mardanov A.V."/>
        </authorList>
    </citation>
    <scope>NUCLEOTIDE SEQUENCE [LARGE SCALE GENOMIC DNA]</scope>
    <source>
        <strain evidence="2 3">YE2023</strain>
    </source>
</reference>
<organism evidence="2 3">
    <name type="scientific">Ferrimicrobium acidiphilum</name>
    <dbReference type="NCBI Taxonomy" id="121039"/>
    <lineage>
        <taxon>Bacteria</taxon>
        <taxon>Bacillati</taxon>
        <taxon>Actinomycetota</taxon>
        <taxon>Acidimicrobiia</taxon>
        <taxon>Acidimicrobiales</taxon>
        <taxon>Acidimicrobiaceae</taxon>
        <taxon>Ferrimicrobium</taxon>
    </lineage>
</organism>
<sequence length="167" mass="18232">MAKARSRQSAVRFVLMKLGINNPIYVLLLILHVGIGLIGFGSNAIAGWTARDVAANGSTDMVQRFFDGKISLAQWCVVLVPVFGVSLLVVRDASDVEQPWFLVAVAIWIIELGILTARGWPAQRKLGTALGSGGDAEIHRLGITVLRTQQLVVILYLVAFYLMLFKP</sequence>
<dbReference type="RefSeq" id="WP_298386688.1">
    <property type="nucleotide sequence ID" value="NZ_JBFSHR010000015.1"/>
</dbReference>
<feature type="transmembrane region" description="Helical" evidence="1">
    <location>
        <begin position="24"/>
        <end position="50"/>
    </location>
</feature>
<feature type="transmembrane region" description="Helical" evidence="1">
    <location>
        <begin position="141"/>
        <end position="164"/>
    </location>
</feature>
<comment type="caution">
    <text evidence="2">The sequence shown here is derived from an EMBL/GenBank/DDBJ whole genome shotgun (WGS) entry which is preliminary data.</text>
</comment>
<dbReference type="EMBL" id="JBFSHR010000015">
    <property type="protein sequence ID" value="MEX6429374.1"/>
    <property type="molecule type" value="Genomic_DNA"/>
</dbReference>
<proteinExistence type="predicted"/>
<accession>A0ABV3Y4I5</accession>
<keyword evidence="1" id="KW-0812">Transmembrane</keyword>
<keyword evidence="1" id="KW-1133">Transmembrane helix</keyword>
<dbReference type="Proteomes" id="UP001560267">
    <property type="component" value="Unassembled WGS sequence"/>
</dbReference>
<keyword evidence="3" id="KW-1185">Reference proteome</keyword>
<feature type="transmembrane region" description="Helical" evidence="1">
    <location>
        <begin position="70"/>
        <end position="89"/>
    </location>
</feature>
<evidence type="ECO:0000313" key="3">
    <source>
        <dbReference type="Proteomes" id="UP001560267"/>
    </source>
</evidence>
<feature type="transmembrane region" description="Helical" evidence="1">
    <location>
        <begin position="101"/>
        <end position="121"/>
    </location>
</feature>
<protein>
    <recommendedName>
        <fullName evidence="4">DUF2269 family protein</fullName>
    </recommendedName>
</protein>
<keyword evidence="1" id="KW-0472">Membrane</keyword>
<gene>
    <name evidence="2" type="ORF">AB6A68_05915</name>
</gene>
<evidence type="ECO:0008006" key="4">
    <source>
        <dbReference type="Google" id="ProtNLM"/>
    </source>
</evidence>
<name>A0ABV3Y4I5_9ACTN</name>